<evidence type="ECO:0000313" key="11">
    <source>
        <dbReference type="Proteomes" id="UP001566132"/>
    </source>
</evidence>
<dbReference type="PRINTS" id="PR02049">
    <property type="entry name" value="PROTEINF36A"/>
</dbReference>
<dbReference type="Proteomes" id="UP001566132">
    <property type="component" value="Unassembled WGS sequence"/>
</dbReference>
<organism evidence="10 11">
    <name type="scientific">Hypothenemus hampei</name>
    <name type="common">Coffee berry borer</name>
    <dbReference type="NCBI Taxonomy" id="57062"/>
    <lineage>
        <taxon>Eukaryota</taxon>
        <taxon>Metazoa</taxon>
        <taxon>Ecdysozoa</taxon>
        <taxon>Arthropoda</taxon>
        <taxon>Hexapoda</taxon>
        <taxon>Insecta</taxon>
        <taxon>Pterygota</taxon>
        <taxon>Neoptera</taxon>
        <taxon>Endopterygota</taxon>
        <taxon>Coleoptera</taxon>
        <taxon>Polyphaga</taxon>
        <taxon>Cucujiformia</taxon>
        <taxon>Curculionidae</taxon>
        <taxon>Scolytinae</taxon>
        <taxon>Hypothenemus</taxon>
    </lineage>
</organism>
<keyword evidence="11" id="KW-1185">Reference proteome</keyword>
<evidence type="ECO:0000256" key="3">
    <source>
        <dbReference type="ARBA" id="ARBA00017689"/>
    </source>
</evidence>
<dbReference type="InterPro" id="IPR022533">
    <property type="entry name" value="Cox20"/>
</dbReference>
<comment type="caution">
    <text evidence="10">The sequence shown here is derived from an EMBL/GenBank/DDBJ whole genome shotgun (WGS) entry which is preliminary data.</text>
</comment>
<keyword evidence="8 9" id="KW-0472">Membrane</keyword>
<keyword evidence="4 9" id="KW-0812">Transmembrane</keyword>
<evidence type="ECO:0000256" key="7">
    <source>
        <dbReference type="ARBA" id="ARBA00023128"/>
    </source>
</evidence>
<dbReference type="EMBL" id="JBDJPC010000010">
    <property type="protein sequence ID" value="KAL1490730.1"/>
    <property type="molecule type" value="Genomic_DNA"/>
</dbReference>
<proteinExistence type="inferred from homology"/>
<evidence type="ECO:0000256" key="2">
    <source>
        <dbReference type="ARBA" id="ARBA00009575"/>
    </source>
</evidence>
<name>A0ABD1E823_HYPHA</name>
<feature type="transmembrane region" description="Helical" evidence="9">
    <location>
        <begin position="54"/>
        <end position="71"/>
    </location>
</feature>
<keyword evidence="5" id="KW-0999">Mitochondrion inner membrane</keyword>
<keyword evidence="7" id="KW-0496">Mitochondrion</keyword>
<evidence type="ECO:0000313" key="10">
    <source>
        <dbReference type="EMBL" id="KAL1490730.1"/>
    </source>
</evidence>
<accession>A0ABD1E823</accession>
<reference evidence="10 11" key="1">
    <citation type="submission" date="2024-05" db="EMBL/GenBank/DDBJ databases">
        <title>Genetic variation in Jamaican populations of the coffee berry borer (Hypothenemus hampei).</title>
        <authorList>
            <person name="Errbii M."/>
            <person name="Myrie A."/>
        </authorList>
    </citation>
    <scope>NUCLEOTIDE SEQUENCE [LARGE SCALE GENOMIC DNA]</scope>
    <source>
        <strain evidence="10">JA-Hopewell-2020-01-JO</strain>
        <tissue evidence="10">Whole body</tissue>
    </source>
</reference>
<dbReference type="PANTHER" id="PTHR31586">
    <property type="entry name" value="CYTOCHROME C OXIDASE PROTEIN 20"/>
    <property type="match status" value="1"/>
</dbReference>
<evidence type="ECO:0000256" key="9">
    <source>
        <dbReference type="SAM" id="Phobius"/>
    </source>
</evidence>
<evidence type="ECO:0000256" key="4">
    <source>
        <dbReference type="ARBA" id="ARBA00022692"/>
    </source>
</evidence>
<comment type="subcellular location">
    <subcellularLocation>
        <location evidence="1">Mitochondrion inner membrane</location>
    </subcellularLocation>
</comment>
<dbReference type="Pfam" id="PF12597">
    <property type="entry name" value="Cox20"/>
    <property type="match status" value="1"/>
</dbReference>
<feature type="transmembrane region" description="Helical" evidence="9">
    <location>
        <begin position="30"/>
        <end position="48"/>
    </location>
</feature>
<keyword evidence="6 9" id="KW-1133">Transmembrane helix</keyword>
<evidence type="ECO:0000256" key="5">
    <source>
        <dbReference type="ARBA" id="ARBA00022792"/>
    </source>
</evidence>
<comment type="similarity">
    <text evidence="2">Belongs to the COX20 family.</text>
</comment>
<sequence length="118" mass="13405">MSDEEDNIPNKSVIIFGRDVSQIPCFRNSFLYGILGGAAFGLAHFMFTSKVAKSANYSVYSFSMITIAYWMRCRYNYSAAKFEAMRIKEVFAERAILEGSLEKDRFSNPNVEVEAVEV</sequence>
<gene>
    <name evidence="10" type="ORF">ABEB36_013378</name>
</gene>
<dbReference type="GO" id="GO:0005743">
    <property type="term" value="C:mitochondrial inner membrane"/>
    <property type="evidence" value="ECO:0007669"/>
    <property type="project" value="UniProtKB-SubCell"/>
</dbReference>
<protein>
    <recommendedName>
        <fullName evidence="3">Cytochrome c oxidase assembly protein COX20, mitochondrial</fullName>
    </recommendedName>
</protein>
<dbReference type="AlphaFoldDB" id="A0ABD1E823"/>
<evidence type="ECO:0000256" key="8">
    <source>
        <dbReference type="ARBA" id="ARBA00023136"/>
    </source>
</evidence>
<dbReference type="PANTHER" id="PTHR31586:SF1">
    <property type="entry name" value="CYTOCHROME C OXIDASE ASSEMBLY PROTEIN COX20, MITOCHONDRIAL"/>
    <property type="match status" value="1"/>
</dbReference>
<evidence type="ECO:0000256" key="1">
    <source>
        <dbReference type="ARBA" id="ARBA00004273"/>
    </source>
</evidence>
<evidence type="ECO:0000256" key="6">
    <source>
        <dbReference type="ARBA" id="ARBA00022989"/>
    </source>
</evidence>